<evidence type="ECO:0000256" key="7">
    <source>
        <dbReference type="ARBA" id="ARBA00041857"/>
    </source>
</evidence>
<dbReference type="InterPro" id="IPR016274">
    <property type="entry name" value="Histidine_acid_Pase_euk"/>
</dbReference>
<comment type="catalytic activity">
    <reaction evidence="11">
        <text>1D-myo-inositol 1,2,6-trisphosphate + H2O = 1D-myo-inositol 1,2-bisphosphate + phosphate</text>
        <dbReference type="Rhea" id="RHEA:77131"/>
        <dbReference type="ChEBI" id="CHEBI:15377"/>
        <dbReference type="ChEBI" id="CHEBI:43474"/>
        <dbReference type="ChEBI" id="CHEBI:195537"/>
        <dbReference type="ChEBI" id="CHEBI:195539"/>
    </reaction>
    <physiologicalReaction direction="left-to-right" evidence="11">
        <dbReference type="Rhea" id="RHEA:77132"/>
    </physiologicalReaction>
</comment>
<keyword evidence="5 17" id="KW-1015">Disulfide bond</keyword>
<comment type="subcellular location">
    <subcellularLocation>
        <location evidence="1">Secreted</location>
    </subcellularLocation>
</comment>
<gene>
    <name evidence="18" type="ORF">GLRG_11809</name>
</gene>
<feature type="active site" description="Proton donor" evidence="16">
    <location>
        <position position="307"/>
    </location>
</feature>
<keyword evidence="3" id="KW-0964">Secreted</keyword>
<comment type="catalytic activity">
    <reaction evidence="9">
        <text>1D-myo-inositol 1,2,5,6-tetrakisphosphate + H2O = 1D-myo-inositol 1,2,6-trisphosphate + phosphate</text>
        <dbReference type="Rhea" id="RHEA:77119"/>
        <dbReference type="ChEBI" id="CHEBI:15377"/>
        <dbReference type="ChEBI" id="CHEBI:43474"/>
        <dbReference type="ChEBI" id="CHEBI:195535"/>
        <dbReference type="ChEBI" id="CHEBI:195537"/>
    </reaction>
    <physiologicalReaction direction="left-to-right" evidence="9">
        <dbReference type="Rhea" id="RHEA:77120"/>
    </physiologicalReaction>
</comment>
<protein>
    <recommendedName>
        <fullName evidence="14">Phytase A</fullName>
    </recommendedName>
    <alternativeName>
        <fullName evidence="15">Histidine acid phosphatase phyA</fullName>
    </alternativeName>
    <alternativeName>
        <fullName evidence="8">Myo-inositol hexakisphosphate phosphohydrolase A</fullName>
    </alternativeName>
    <alternativeName>
        <fullName evidence="7">Myo-inositol-hexaphosphate 3-phosphohydrolase A</fullName>
    </alternativeName>
</protein>
<proteinExistence type="predicted"/>
<dbReference type="Pfam" id="PF00328">
    <property type="entry name" value="His_Phos_2"/>
    <property type="match status" value="1"/>
</dbReference>
<evidence type="ECO:0000256" key="11">
    <source>
        <dbReference type="ARBA" id="ARBA00043721"/>
    </source>
</evidence>
<dbReference type="AlphaFoldDB" id="E3R0M5"/>
<evidence type="ECO:0000256" key="5">
    <source>
        <dbReference type="ARBA" id="ARBA00023157"/>
    </source>
</evidence>
<feature type="disulfide bond" evidence="17">
    <location>
        <begin position="39"/>
        <end position="365"/>
    </location>
</feature>
<dbReference type="GO" id="GO:0016158">
    <property type="term" value="F:inositol hexakisphosphate 3-phosphatase activity"/>
    <property type="evidence" value="ECO:0007669"/>
    <property type="project" value="UniProtKB-EC"/>
</dbReference>
<name>E3R0M5_COLGM</name>
<dbReference type="PANTHER" id="PTHR20963:SF24">
    <property type="entry name" value="3-PHYTASE B"/>
    <property type="match status" value="1"/>
</dbReference>
<evidence type="ECO:0000256" key="2">
    <source>
        <dbReference type="ARBA" id="ARBA00011245"/>
    </source>
</evidence>
<comment type="catalytic activity">
    <reaction evidence="10">
        <text>1D-myo-inositol 1,2-bisphosphate + H2O = 1D-myo-inositol 2-phosphate + phosphate</text>
        <dbReference type="Rhea" id="RHEA:77135"/>
        <dbReference type="ChEBI" id="CHEBI:15377"/>
        <dbReference type="ChEBI" id="CHEBI:43474"/>
        <dbReference type="ChEBI" id="CHEBI:84142"/>
        <dbReference type="ChEBI" id="CHEBI:195539"/>
    </reaction>
    <physiologicalReaction direction="left-to-right" evidence="10">
        <dbReference type="Rhea" id="RHEA:77136"/>
    </physiologicalReaction>
</comment>
<feature type="active site" description="Nucleophile" evidence="16">
    <location>
        <position position="50"/>
    </location>
</feature>
<evidence type="ECO:0000256" key="13">
    <source>
        <dbReference type="ARBA" id="ARBA00043788"/>
    </source>
</evidence>
<dbReference type="CDD" id="cd07061">
    <property type="entry name" value="HP_HAP_like"/>
    <property type="match status" value="1"/>
</dbReference>
<evidence type="ECO:0000256" key="9">
    <source>
        <dbReference type="ARBA" id="ARBA00043670"/>
    </source>
</evidence>
<evidence type="ECO:0000256" key="1">
    <source>
        <dbReference type="ARBA" id="ARBA00004613"/>
    </source>
</evidence>
<dbReference type="STRING" id="645133.E3R0M5"/>
<feature type="disulfide bond" evidence="17">
    <location>
        <begin position="178"/>
        <end position="417"/>
    </location>
</feature>
<dbReference type="EMBL" id="GG697459">
    <property type="protein sequence ID" value="EFQ36663.1"/>
    <property type="molecule type" value="Genomic_DNA"/>
</dbReference>
<dbReference type="Proteomes" id="UP000008782">
    <property type="component" value="Unassembled WGS sequence"/>
</dbReference>
<sequence length="419" mass="47062">CTSGQTLARGIDPKSHFWSWNSPFYPVPSEIDPSIPAGCKATFVQVLSRHGSKYPKTQEMQEAKAIINHIRTTVTHGEGLEILKSNDLIPRYVEQLSPFGKKEALDSGTSFYKRYQHLATNHDPFIRSVSEERVVDTALLWKKGFYQSRRGGDPDTTRRIQIIPMTKGFNNSLHHGGCTAFEKTVNARTSEAPVRWIQEYSRPIAERVNKALLPGANLIPSQIKRLMSLCPINTVINGIESKVCNLFTTEEFKNDEYGDTLSKYYSWGPGNPLGPTQGVGFTNELIARLTQQPVVDHTSTNTTLTGDPKIFPLDKKIYADFTRGLFDGAEPLSQTHMTPLARAKGFSMSQLIPFASRMYVEKLQCSGEANEEFVRVLINDRVMLPSGCKVDRHGRCKLREFVEGLKFARAGGHWDKCFL</sequence>
<feature type="non-terminal residue" evidence="18">
    <location>
        <position position="1"/>
    </location>
</feature>
<evidence type="ECO:0000256" key="4">
    <source>
        <dbReference type="ARBA" id="ARBA00022801"/>
    </source>
</evidence>
<dbReference type="eggNOG" id="KOG1382">
    <property type="taxonomic scope" value="Eukaryota"/>
</dbReference>
<dbReference type="OrthoDB" id="6509975at2759"/>
<evidence type="ECO:0000256" key="16">
    <source>
        <dbReference type="PIRSR" id="PIRSR000894-1"/>
    </source>
</evidence>
<organism evidence="19">
    <name type="scientific">Colletotrichum graminicola (strain M1.001 / M2 / FGSC 10212)</name>
    <name type="common">Maize anthracnose fungus</name>
    <name type="synonym">Glomerella graminicola</name>
    <dbReference type="NCBI Taxonomy" id="645133"/>
    <lineage>
        <taxon>Eukaryota</taxon>
        <taxon>Fungi</taxon>
        <taxon>Dikarya</taxon>
        <taxon>Ascomycota</taxon>
        <taxon>Pezizomycotina</taxon>
        <taxon>Sordariomycetes</taxon>
        <taxon>Hypocreomycetidae</taxon>
        <taxon>Glomerellales</taxon>
        <taxon>Glomerellaceae</taxon>
        <taxon>Colletotrichum</taxon>
        <taxon>Colletotrichum graminicola species complex</taxon>
    </lineage>
</organism>
<dbReference type="GO" id="GO:0003993">
    <property type="term" value="F:acid phosphatase activity"/>
    <property type="evidence" value="ECO:0007669"/>
    <property type="project" value="TreeGrafter"/>
</dbReference>
<accession>E3R0M5</accession>
<evidence type="ECO:0000256" key="10">
    <source>
        <dbReference type="ARBA" id="ARBA00043675"/>
    </source>
</evidence>
<feature type="disulfide bond" evidence="17">
    <location>
        <begin position="230"/>
        <end position="244"/>
    </location>
</feature>
<evidence type="ECO:0000256" key="8">
    <source>
        <dbReference type="ARBA" id="ARBA00042300"/>
    </source>
</evidence>
<reference evidence="19" key="1">
    <citation type="journal article" date="2012" name="Nat. Genet.">
        <title>Lifestyle transitions in plant pathogenic Colletotrichum fungi deciphered by genome and transcriptome analyses.</title>
        <authorList>
            <person name="O'Connell R.J."/>
            <person name="Thon M.R."/>
            <person name="Hacquard S."/>
            <person name="Amyotte S.G."/>
            <person name="Kleemann J."/>
            <person name="Torres M.F."/>
            <person name="Damm U."/>
            <person name="Buiate E.A."/>
            <person name="Epstein L."/>
            <person name="Alkan N."/>
            <person name="Altmueller J."/>
            <person name="Alvarado-Balderrama L."/>
            <person name="Bauser C.A."/>
            <person name="Becker C."/>
            <person name="Birren B.W."/>
            <person name="Chen Z."/>
            <person name="Choi J."/>
            <person name="Crouch J.A."/>
            <person name="Duvick J.P."/>
            <person name="Farman M.A."/>
            <person name="Gan P."/>
            <person name="Heiman D."/>
            <person name="Henrissat B."/>
            <person name="Howard R.J."/>
            <person name="Kabbage M."/>
            <person name="Koch C."/>
            <person name="Kracher B."/>
            <person name="Kubo Y."/>
            <person name="Law A.D."/>
            <person name="Lebrun M.-H."/>
            <person name="Lee Y.-H."/>
            <person name="Miyara I."/>
            <person name="Moore N."/>
            <person name="Neumann U."/>
            <person name="Nordstroem K."/>
            <person name="Panaccione D.G."/>
            <person name="Panstruga R."/>
            <person name="Place M."/>
            <person name="Proctor R.H."/>
            <person name="Prusky D."/>
            <person name="Rech G."/>
            <person name="Reinhardt R."/>
            <person name="Rollins J.A."/>
            <person name="Rounsley S."/>
            <person name="Schardl C.L."/>
            <person name="Schwartz D.C."/>
            <person name="Shenoy N."/>
            <person name="Shirasu K."/>
            <person name="Sikhakolli U.R."/>
            <person name="Stueber K."/>
            <person name="Sukno S.A."/>
            <person name="Sweigard J.A."/>
            <person name="Takano Y."/>
            <person name="Takahara H."/>
            <person name="Trail F."/>
            <person name="van der Does H.C."/>
            <person name="Voll L.M."/>
            <person name="Will I."/>
            <person name="Young S."/>
            <person name="Zeng Q."/>
            <person name="Zhang J."/>
            <person name="Zhou S."/>
            <person name="Dickman M.B."/>
            <person name="Schulze-Lefert P."/>
            <person name="Ver Loren van Themaat E."/>
            <person name="Ma L.-J."/>
            <person name="Vaillancourt L.J."/>
        </authorList>
    </citation>
    <scope>NUCLEOTIDE SEQUENCE [LARGE SCALE GENOMIC DNA]</scope>
    <source>
        <strain evidence="19">M1.001 / M2 / FGSC 10212</strain>
    </source>
</reference>
<evidence type="ECO:0000256" key="3">
    <source>
        <dbReference type="ARBA" id="ARBA00022525"/>
    </source>
</evidence>
<evidence type="ECO:0000313" key="18">
    <source>
        <dbReference type="EMBL" id="EFQ36663.1"/>
    </source>
</evidence>
<dbReference type="PANTHER" id="PTHR20963">
    <property type="entry name" value="MULTIPLE INOSITOL POLYPHOSPHATE PHOSPHATASE-RELATED"/>
    <property type="match status" value="1"/>
</dbReference>
<dbReference type="Gene3D" id="3.40.50.1240">
    <property type="entry name" value="Phosphoglycerate mutase-like"/>
    <property type="match status" value="1"/>
</dbReference>
<comment type="catalytic activity">
    <reaction evidence="13">
        <text>1D-myo-inositol hexakisphosphate + H2O = 1D-myo-inositol 1,2,4,5,6-pentakisphosphate + phosphate</text>
        <dbReference type="Rhea" id="RHEA:16989"/>
        <dbReference type="ChEBI" id="CHEBI:15377"/>
        <dbReference type="ChEBI" id="CHEBI:43474"/>
        <dbReference type="ChEBI" id="CHEBI:57798"/>
        <dbReference type="ChEBI" id="CHEBI:58130"/>
        <dbReference type="EC" id="3.1.3.8"/>
    </reaction>
    <physiologicalReaction direction="left-to-right" evidence="13">
        <dbReference type="Rhea" id="RHEA:16990"/>
    </physiologicalReaction>
</comment>
<evidence type="ECO:0000313" key="19">
    <source>
        <dbReference type="Proteomes" id="UP000008782"/>
    </source>
</evidence>
<evidence type="ECO:0000256" key="14">
    <source>
        <dbReference type="ARBA" id="ARBA00044106"/>
    </source>
</evidence>
<dbReference type="GeneID" id="24417172"/>
<dbReference type="InterPro" id="IPR029033">
    <property type="entry name" value="His_PPase_superfam"/>
</dbReference>
<evidence type="ECO:0000256" key="15">
    <source>
        <dbReference type="ARBA" id="ARBA00044262"/>
    </source>
</evidence>
<dbReference type="VEuPathDB" id="FungiDB:GLRG_11809"/>
<dbReference type="PIRSF" id="PIRSF000894">
    <property type="entry name" value="Acid_phosphatase"/>
    <property type="match status" value="1"/>
</dbReference>
<keyword evidence="4" id="KW-0378">Hydrolase</keyword>
<keyword evidence="6" id="KW-0325">Glycoprotein</keyword>
<evidence type="ECO:0000256" key="17">
    <source>
        <dbReference type="PIRSR" id="PIRSR000894-2"/>
    </source>
</evidence>
<dbReference type="SUPFAM" id="SSF53254">
    <property type="entry name" value="Phosphoglycerate mutase-like"/>
    <property type="match status" value="1"/>
</dbReference>
<comment type="subunit">
    <text evidence="2">Monomer.</text>
</comment>
<dbReference type="RefSeq" id="XP_008100683.1">
    <property type="nucleotide sequence ID" value="XM_008102492.1"/>
</dbReference>
<dbReference type="InterPro" id="IPR000560">
    <property type="entry name" value="His_Pase_clade-2"/>
</dbReference>
<evidence type="ECO:0000256" key="6">
    <source>
        <dbReference type="ARBA" id="ARBA00023180"/>
    </source>
</evidence>
<dbReference type="HOGENOM" id="CLU_020880_0_1_1"/>
<keyword evidence="19" id="KW-1185">Reference proteome</keyword>
<dbReference type="GO" id="GO:0005576">
    <property type="term" value="C:extracellular region"/>
    <property type="evidence" value="ECO:0007669"/>
    <property type="project" value="UniProtKB-SubCell"/>
</dbReference>
<evidence type="ECO:0000256" key="12">
    <source>
        <dbReference type="ARBA" id="ARBA00043748"/>
    </source>
</evidence>
<comment type="catalytic activity">
    <reaction evidence="12">
        <text>1D-myo-inositol 1,2,4,5,6-pentakisphosphate + H2O = 1D-myo-inositol 1,2,5,6-tetrakisphosphate + phosphate</text>
        <dbReference type="Rhea" id="RHEA:77115"/>
        <dbReference type="ChEBI" id="CHEBI:15377"/>
        <dbReference type="ChEBI" id="CHEBI:43474"/>
        <dbReference type="ChEBI" id="CHEBI:57798"/>
        <dbReference type="ChEBI" id="CHEBI:195535"/>
    </reaction>
    <physiologicalReaction direction="left-to-right" evidence="12">
        <dbReference type="Rhea" id="RHEA:77116"/>
    </physiologicalReaction>
</comment>
<feature type="disulfide bond" evidence="17">
    <location>
        <begin position="388"/>
        <end position="396"/>
    </location>
</feature>